<dbReference type="RefSeq" id="WP_379981316.1">
    <property type="nucleotide sequence ID" value="NZ_JBHSFV010000012.1"/>
</dbReference>
<gene>
    <name evidence="2" type="ORF">ACFO3O_17805</name>
</gene>
<organism evidence="2 3">
    <name type="scientific">Dokdonia ponticola</name>
    <dbReference type="NCBI Taxonomy" id="2041041"/>
    <lineage>
        <taxon>Bacteria</taxon>
        <taxon>Pseudomonadati</taxon>
        <taxon>Bacteroidota</taxon>
        <taxon>Flavobacteriia</taxon>
        <taxon>Flavobacteriales</taxon>
        <taxon>Flavobacteriaceae</taxon>
        <taxon>Dokdonia</taxon>
    </lineage>
</organism>
<keyword evidence="1" id="KW-0812">Transmembrane</keyword>
<evidence type="ECO:0000313" key="2">
    <source>
        <dbReference type="EMBL" id="MFC4635770.1"/>
    </source>
</evidence>
<reference evidence="3" key="1">
    <citation type="journal article" date="2019" name="Int. J. Syst. Evol. Microbiol.">
        <title>The Global Catalogue of Microorganisms (GCM) 10K type strain sequencing project: providing services to taxonomists for standard genome sequencing and annotation.</title>
        <authorList>
            <consortium name="The Broad Institute Genomics Platform"/>
            <consortium name="The Broad Institute Genome Sequencing Center for Infectious Disease"/>
            <person name="Wu L."/>
            <person name="Ma J."/>
        </authorList>
    </citation>
    <scope>NUCLEOTIDE SEQUENCE [LARGE SCALE GENOMIC DNA]</scope>
    <source>
        <strain evidence="3">YJ-61-S</strain>
    </source>
</reference>
<protein>
    <recommendedName>
        <fullName evidence="4">YhhN-like protein</fullName>
    </recommendedName>
</protein>
<evidence type="ECO:0000313" key="3">
    <source>
        <dbReference type="Proteomes" id="UP001596043"/>
    </source>
</evidence>
<dbReference type="EMBL" id="JBHSFV010000012">
    <property type="protein sequence ID" value="MFC4635770.1"/>
    <property type="molecule type" value="Genomic_DNA"/>
</dbReference>
<comment type="caution">
    <text evidence="2">The sequence shown here is derived from an EMBL/GenBank/DDBJ whole genome shotgun (WGS) entry which is preliminary data.</text>
</comment>
<feature type="transmembrane region" description="Helical" evidence="1">
    <location>
        <begin position="116"/>
        <end position="135"/>
    </location>
</feature>
<feature type="transmembrane region" description="Helical" evidence="1">
    <location>
        <begin position="211"/>
        <end position="230"/>
    </location>
</feature>
<feature type="transmembrane region" description="Helical" evidence="1">
    <location>
        <begin position="178"/>
        <end position="199"/>
    </location>
</feature>
<feature type="transmembrane region" description="Helical" evidence="1">
    <location>
        <begin position="85"/>
        <end position="104"/>
    </location>
</feature>
<keyword evidence="1" id="KW-1133">Transmembrane helix</keyword>
<feature type="transmembrane region" description="Helical" evidence="1">
    <location>
        <begin position="147"/>
        <end position="171"/>
    </location>
</feature>
<feature type="transmembrane region" description="Helical" evidence="1">
    <location>
        <begin position="37"/>
        <end position="53"/>
    </location>
</feature>
<feature type="transmembrane region" description="Helical" evidence="1">
    <location>
        <begin position="60"/>
        <end position="79"/>
    </location>
</feature>
<proteinExistence type="predicted"/>
<feature type="transmembrane region" description="Helical" evidence="1">
    <location>
        <begin position="12"/>
        <end position="31"/>
    </location>
</feature>
<sequence length="274" mass="31748">MNYLNFLWKRHRFLVIAIALLLVNSAVIYLTDLTHSRQIRLFSTASFLLFYLLSNKKRNVFILATLLFFLGKDIAIQGYESYVGNIVYLLFGILVYGTIILERFQKIRNIEISSSLIFLSVLLVTANTYALYNILDKIGHSFENTFQIILFYTYGAFMMLMAIVAVAYNNLYDSKRSFIFILLVFSFVISDVSSLFAYYYEIDFCYYIDRISYILGFVFFVNYGLNLTLVREEKEQLELLYGTPSDLPKSETDSASVSETKASLLTYTNHKNAH</sequence>
<evidence type="ECO:0000256" key="1">
    <source>
        <dbReference type="SAM" id="Phobius"/>
    </source>
</evidence>
<accession>A0ABV9I249</accession>
<dbReference type="Proteomes" id="UP001596043">
    <property type="component" value="Unassembled WGS sequence"/>
</dbReference>
<keyword evidence="3" id="KW-1185">Reference proteome</keyword>
<keyword evidence="1" id="KW-0472">Membrane</keyword>
<evidence type="ECO:0008006" key="4">
    <source>
        <dbReference type="Google" id="ProtNLM"/>
    </source>
</evidence>
<name>A0ABV9I249_9FLAO</name>